<dbReference type="OrthoDB" id="5978643at2759"/>
<sequence length="938" mass="107689">MADTSKAQKLASAKKRFKELKDQKKNASTVKNAENPETNTRTTPVDSMTSSTHSSITTEHVAQENPPSNAQIVNYFSASPVQNVYEQPAAFFDNFSQPSAESNNYFNVPSYASENFFDQIPQNNINTEYVADNFTVEQPEIIQNDLYQSHENEGHQNLISNQDSQNLMSYLQAGTTVDENKQEVTLHSNVESLKQLSDQMAELVDTNCEYAVNTSITDLEKRNLELAALYEQEKIRGNQLNTALIDSENRNRDLEVRLQQKDLSMDLQISQELGRLKEELQSRIQTMGMLVAENTELSANLSQFEITTKQKTIECEELQARLKTSRSLVADLEREINNLKLEKSKNDNMGKEHVNTFEKLNLELRNAKEVNEEMHQDLLEAKEKLKHATEENITLQQQFQDVSSKLHMANIKIQQLTTGESHQVDGQVEQLTSAKFALEKEVANLNQTLKTLTKERDESSQQYQQYAEQLNGQLYNLSTRIEQLQQDNENLVLQEQNRIKHIGDLERQLQNLQNDHVNFATPKSSNDANFKNEYETTKELLVQTQIDKTNLEENVTKVTNENEMLLRELNAKNESLSQLESMVEQLRGNQPDSVKLLATMESDKVAAARAVAQNKELKSQMDGMNEVFVKLNDDKVELTEKLTVEQKSNKELFDKLQKTEITLQTLADAIEIKDRELCKLRDSSTNLNKQVLQQEQLTDRLRHYEAHDHSAHALQSELQEARNTITRLTNELNQGKQGTLQENGDTMESLRTRLRQLEVKNKELECGNTDSINNNDELDKEVAMKYLQDKFTRTMQDIAELQDEKQRLEHLVDQLQTETETIGEYVALYQHQRMVLKQRALEKDQQLKQLASDREQMKEKLHKLNSLIHKVVNNDVAVTTSGDYVIEQKQEEISEGKSQETAKEIINLLSEIETSNLVQPNSEEFHHCPWCQGNLITV</sequence>
<feature type="coiled-coil region" evidence="2">
    <location>
        <begin position="315"/>
        <end position="398"/>
    </location>
</feature>
<accession>A0A9P0FK89</accession>
<dbReference type="PANTHER" id="PTHR10881">
    <property type="entry name" value="GOLGIN SUBFAMILY A MEMBER-RELATED"/>
    <property type="match status" value="1"/>
</dbReference>
<organism evidence="5 6">
    <name type="scientific">Brassicogethes aeneus</name>
    <name type="common">Rape pollen beetle</name>
    <name type="synonym">Meligethes aeneus</name>
    <dbReference type="NCBI Taxonomy" id="1431903"/>
    <lineage>
        <taxon>Eukaryota</taxon>
        <taxon>Metazoa</taxon>
        <taxon>Ecdysozoa</taxon>
        <taxon>Arthropoda</taxon>
        <taxon>Hexapoda</taxon>
        <taxon>Insecta</taxon>
        <taxon>Pterygota</taxon>
        <taxon>Neoptera</taxon>
        <taxon>Endopterygota</taxon>
        <taxon>Coleoptera</taxon>
        <taxon>Polyphaga</taxon>
        <taxon>Cucujiformia</taxon>
        <taxon>Nitidulidae</taxon>
        <taxon>Meligethinae</taxon>
        <taxon>Brassicogethes</taxon>
    </lineage>
</organism>
<feature type="coiled-coil region" evidence="2">
    <location>
        <begin position="534"/>
        <end position="634"/>
    </location>
</feature>
<gene>
    <name evidence="5" type="ORF">MELIAE_LOCUS8476</name>
</gene>
<proteinExistence type="predicted"/>
<dbReference type="GO" id="GO:0007030">
    <property type="term" value="P:Golgi organization"/>
    <property type="evidence" value="ECO:0007669"/>
    <property type="project" value="TreeGrafter"/>
</dbReference>
<evidence type="ECO:0000256" key="2">
    <source>
        <dbReference type="SAM" id="Coils"/>
    </source>
</evidence>
<feature type="compositionally biased region" description="Polar residues" evidence="3">
    <location>
        <begin position="26"/>
        <end position="46"/>
    </location>
</feature>
<evidence type="ECO:0000259" key="4">
    <source>
        <dbReference type="Pfam" id="PF15070"/>
    </source>
</evidence>
<feature type="coiled-coil region" evidence="2">
    <location>
        <begin position="428"/>
        <end position="494"/>
    </location>
</feature>
<feature type="coiled-coil region" evidence="2">
    <location>
        <begin position="704"/>
        <end position="874"/>
    </location>
</feature>
<keyword evidence="1 2" id="KW-0175">Coiled coil</keyword>
<dbReference type="GO" id="GO:0000137">
    <property type="term" value="C:Golgi cis cisterna"/>
    <property type="evidence" value="ECO:0007669"/>
    <property type="project" value="TreeGrafter"/>
</dbReference>
<dbReference type="AlphaFoldDB" id="A0A9P0FK89"/>
<feature type="domain" description="Golgin subfamily A conserved" evidence="4">
    <location>
        <begin position="445"/>
        <end position="681"/>
    </location>
</feature>
<evidence type="ECO:0000256" key="1">
    <source>
        <dbReference type="ARBA" id="ARBA00023054"/>
    </source>
</evidence>
<protein>
    <recommendedName>
        <fullName evidence="4">Golgin subfamily A conserved domain-containing protein</fullName>
    </recommendedName>
</protein>
<dbReference type="Proteomes" id="UP001154078">
    <property type="component" value="Chromosome 5"/>
</dbReference>
<dbReference type="GO" id="GO:0032580">
    <property type="term" value="C:Golgi cisterna membrane"/>
    <property type="evidence" value="ECO:0007669"/>
    <property type="project" value="TreeGrafter"/>
</dbReference>
<keyword evidence="6" id="KW-1185">Reference proteome</keyword>
<feature type="region of interest" description="Disordered" evidence="3">
    <location>
        <begin position="1"/>
        <end position="66"/>
    </location>
</feature>
<name>A0A9P0FK89_BRAAE</name>
<dbReference type="GO" id="GO:0005801">
    <property type="term" value="C:cis-Golgi network"/>
    <property type="evidence" value="ECO:0007669"/>
    <property type="project" value="TreeGrafter"/>
</dbReference>
<dbReference type="InterPro" id="IPR024858">
    <property type="entry name" value="GOLGA"/>
</dbReference>
<dbReference type="Pfam" id="PF15070">
    <property type="entry name" value="GOLGA2L5"/>
    <property type="match status" value="2"/>
</dbReference>
<evidence type="ECO:0000256" key="3">
    <source>
        <dbReference type="SAM" id="MobiDB-lite"/>
    </source>
</evidence>
<reference evidence="5" key="1">
    <citation type="submission" date="2021-12" db="EMBL/GenBank/DDBJ databases">
        <authorList>
            <person name="King R."/>
        </authorList>
    </citation>
    <scope>NUCLEOTIDE SEQUENCE</scope>
</reference>
<evidence type="ECO:0000313" key="5">
    <source>
        <dbReference type="EMBL" id="CAH0557868.1"/>
    </source>
</evidence>
<feature type="domain" description="Golgin subfamily A conserved" evidence="4">
    <location>
        <begin position="766"/>
        <end position="874"/>
    </location>
</feature>
<evidence type="ECO:0000313" key="6">
    <source>
        <dbReference type="Proteomes" id="UP001154078"/>
    </source>
</evidence>
<dbReference type="InterPro" id="IPR043976">
    <property type="entry name" value="GOLGA_cons_dom"/>
</dbReference>
<dbReference type="EMBL" id="OV121136">
    <property type="protein sequence ID" value="CAH0557868.1"/>
    <property type="molecule type" value="Genomic_DNA"/>
</dbReference>
<dbReference type="PANTHER" id="PTHR10881:SF46">
    <property type="entry name" value="GOLGIN SUBFAMILY A MEMBER 2"/>
    <property type="match status" value="1"/>
</dbReference>
<feature type="compositionally biased region" description="Low complexity" evidence="3">
    <location>
        <begin position="47"/>
        <end position="58"/>
    </location>
</feature>